<evidence type="ECO:0000313" key="1">
    <source>
        <dbReference type="EMBL" id="CAG8561641.1"/>
    </source>
</evidence>
<gene>
    <name evidence="1" type="ORF">SPELUC_LOCUS5630</name>
</gene>
<reference evidence="1" key="1">
    <citation type="submission" date="2021-06" db="EMBL/GenBank/DDBJ databases">
        <authorList>
            <person name="Kallberg Y."/>
            <person name="Tangrot J."/>
            <person name="Rosling A."/>
        </authorList>
    </citation>
    <scope>NUCLEOTIDE SEQUENCE</scope>
    <source>
        <strain evidence="1">28 12/20/2015</strain>
    </source>
</reference>
<dbReference type="EMBL" id="CAJVPW010005868">
    <property type="protein sequence ID" value="CAG8561641.1"/>
    <property type="molecule type" value="Genomic_DNA"/>
</dbReference>
<keyword evidence="2" id="KW-1185">Reference proteome</keyword>
<comment type="caution">
    <text evidence="1">The sequence shown here is derived from an EMBL/GenBank/DDBJ whole genome shotgun (WGS) entry which is preliminary data.</text>
</comment>
<proteinExistence type="predicted"/>
<organism evidence="1 2">
    <name type="scientific">Cetraspora pellucida</name>
    <dbReference type="NCBI Taxonomy" id="1433469"/>
    <lineage>
        <taxon>Eukaryota</taxon>
        <taxon>Fungi</taxon>
        <taxon>Fungi incertae sedis</taxon>
        <taxon>Mucoromycota</taxon>
        <taxon>Glomeromycotina</taxon>
        <taxon>Glomeromycetes</taxon>
        <taxon>Diversisporales</taxon>
        <taxon>Gigasporaceae</taxon>
        <taxon>Cetraspora</taxon>
    </lineage>
</organism>
<name>A0ACA9M183_9GLOM</name>
<accession>A0ACA9M183</accession>
<dbReference type="Proteomes" id="UP000789366">
    <property type="component" value="Unassembled WGS sequence"/>
</dbReference>
<sequence>MSTVDLNMFYLDNTQESQVIYNNPIEELDVPKIFQYSKEKYESQKMKNNSFQSEHNQPVYDPNFQLQLQQNNQPQPNQLDSNLQSQQYQL</sequence>
<protein>
    <submittedName>
        <fullName evidence="1">9209_t:CDS:1</fullName>
    </submittedName>
</protein>
<evidence type="ECO:0000313" key="2">
    <source>
        <dbReference type="Proteomes" id="UP000789366"/>
    </source>
</evidence>